<accession>A0A0M2UZC5</accession>
<dbReference type="Proteomes" id="UP000034954">
    <property type="component" value="Unassembled WGS sequence"/>
</dbReference>
<comment type="caution">
    <text evidence="1">The sequence shown here is derived from an EMBL/GenBank/DDBJ whole genome shotgun (WGS) entry which is preliminary data.</text>
</comment>
<protein>
    <submittedName>
        <fullName evidence="1">Uncharacterized protein</fullName>
    </submittedName>
</protein>
<dbReference type="EMBL" id="LAQJ01000011">
    <property type="protein sequence ID" value="KKO21172.1"/>
    <property type="molecule type" value="Genomic_DNA"/>
</dbReference>
<reference evidence="1 2" key="1">
    <citation type="journal article" date="2013" name="BMC Microbiol.">
        <title>Identification of the type II cytochrome c maturation pathway in anammox bacteria by comparative genomics.</title>
        <authorList>
            <person name="Ferousi C."/>
            <person name="Speth D.R."/>
            <person name="Reimann J."/>
            <person name="Op den Camp H.J."/>
            <person name="Allen J.W."/>
            <person name="Keltjens J.T."/>
            <person name="Jetten M.S."/>
        </authorList>
    </citation>
    <scope>NUCLEOTIDE SEQUENCE [LARGE SCALE GENOMIC DNA]</scope>
    <source>
        <strain evidence="1">RU1</strain>
    </source>
</reference>
<gene>
    <name evidence="1" type="ORF">BROFUL_00101</name>
</gene>
<sequence length="73" mass="8294">MATKRTVKVGDERFLEFIAADTGMRTHYIPLDETEYKHKTAEVLIEGHMRKNPGVTYGGALLKVSAEHPEFFI</sequence>
<dbReference type="AlphaFoldDB" id="A0A0M2UZC5"/>
<evidence type="ECO:0000313" key="1">
    <source>
        <dbReference type="EMBL" id="KKO21172.1"/>
    </source>
</evidence>
<organism evidence="1 2">
    <name type="scientific">Candidatus Brocadia fulgida</name>
    <dbReference type="NCBI Taxonomy" id="380242"/>
    <lineage>
        <taxon>Bacteria</taxon>
        <taxon>Pseudomonadati</taxon>
        <taxon>Planctomycetota</taxon>
        <taxon>Candidatus Brocadiia</taxon>
        <taxon>Candidatus Brocadiales</taxon>
        <taxon>Candidatus Brocadiaceae</taxon>
        <taxon>Candidatus Brocadia</taxon>
    </lineage>
</organism>
<name>A0A0M2UZC5_9BACT</name>
<proteinExistence type="predicted"/>
<evidence type="ECO:0000313" key="2">
    <source>
        <dbReference type="Proteomes" id="UP000034954"/>
    </source>
</evidence>
<keyword evidence="2" id="KW-1185">Reference proteome</keyword>